<dbReference type="AlphaFoldDB" id="A0A2J6R581"/>
<keyword evidence="3" id="KW-1185">Reference proteome</keyword>
<feature type="compositionally biased region" description="Acidic residues" evidence="1">
    <location>
        <begin position="61"/>
        <end position="90"/>
    </location>
</feature>
<organism evidence="2 3">
    <name type="scientific">Hyaloscypha variabilis (strain UAMH 11265 / GT02V1 / F)</name>
    <name type="common">Meliniomyces variabilis</name>
    <dbReference type="NCBI Taxonomy" id="1149755"/>
    <lineage>
        <taxon>Eukaryota</taxon>
        <taxon>Fungi</taxon>
        <taxon>Dikarya</taxon>
        <taxon>Ascomycota</taxon>
        <taxon>Pezizomycotina</taxon>
        <taxon>Leotiomycetes</taxon>
        <taxon>Helotiales</taxon>
        <taxon>Hyaloscyphaceae</taxon>
        <taxon>Hyaloscypha</taxon>
        <taxon>Hyaloscypha variabilis</taxon>
    </lineage>
</organism>
<name>A0A2J6R581_HYAVF</name>
<proteinExistence type="predicted"/>
<dbReference type="EMBL" id="KZ613955">
    <property type="protein sequence ID" value="PMD33681.1"/>
    <property type="molecule type" value="Genomic_DNA"/>
</dbReference>
<evidence type="ECO:0000313" key="3">
    <source>
        <dbReference type="Proteomes" id="UP000235786"/>
    </source>
</evidence>
<dbReference type="OrthoDB" id="537467at2759"/>
<dbReference type="Proteomes" id="UP000235786">
    <property type="component" value="Unassembled WGS sequence"/>
</dbReference>
<feature type="region of interest" description="Disordered" evidence="1">
    <location>
        <begin position="1"/>
        <end position="34"/>
    </location>
</feature>
<gene>
    <name evidence="2" type="ORF">L207DRAFT_517723</name>
</gene>
<feature type="region of interest" description="Disordered" evidence="1">
    <location>
        <begin position="55"/>
        <end position="110"/>
    </location>
</feature>
<protein>
    <submittedName>
        <fullName evidence="2">Uncharacterized protein</fullName>
    </submittedName>
</protein>
<reference evidence="2 3" key="1">
    <citation type="submission" date="2016-04" db="EMBL/GenBank/DDBJ databases">
        <title>A degradative enzymes factory behind the ericoid mycorrhizal symbiosis.</title>
        <authorList>
            <consortium name="DOE Joint Genome Institute"/>
            <person name="Martino E."/>
            <person name="Morin E."/>
            <person name="Grelet G."/>
            <person name="Kuo A."/>
            <person name="Kohler A."/>
            <person name="Daghino S."/>
            <person name="Barry K."/>
            <person name="Choi C."/>
            <person name="Cichocki N."/>
            <person name="Clum A."/>
            <person name="Copeland A."/>
            <person name="Hainaut M."/>
            <person name="Haridas S."/>
            <person name="Labutti K."/>
            <person name="Lindquist E."/>
            <person name="Lipzen A."/>
            <person name="Khouja H.-R."/>
            <person name="Murat C."/>
            <person name="Ohm R."/>
            <person name="Olson A."/>
            <person name="Spatafora J."/>
            <person name="Veneault-Fourrey C."/>
            <person name="Henrissat B."/>
            <person name="Grigoriev I."/>
            <person name="Martin F."/>
            <person name="Perotto S."/>
        </authorList>
    </citation>
    <scope>NUCLEOTIDE SEQUENCE [LARGE SCALE GENOMIC DNA]</scope>
    <source>
        <strain evidence="2 3">F</strain>
    </source>
</reference>
<evidence type="ECO:0000313" key="2">
    <source>
        <dbReference type="EMBL" id="PMD33681.1"/>
    </source>
</evidence>
<evidence type="ECO:0000256" key="1">
    <source>
        <dbReference type="SAM" id="MobiDB-lite"/>
    </source>
</evidence>
<accession>A0A2J6R581</accession>
<sequence length="110" mass="12180">MWKNKHDAVSAKIKGKAKEENKGRWNGTPGPHRRKRMKVLSKRIGKDLGLLGDMKIKNDDGGSDIEVSELSDEDRGEELLDGFEEVDEGNSEARKNEEVNGNGITSVKSS</sequence>